<reference evidence="5" key="1">
    <citation type="submission" date="2022-01" db="EMBL/GenBank/DDBJ databases">
        <authorList>
            <person name="Criscuolo A."/>
        </authorList>
    </citation>
    <scope>NUCLEOTIDE SEQUENCE</scope>
    <source>
        <strain evidence="5">CIP111893</strain>
    </source>
</reference>
<dbReference type="InterPro" id="IPR006439">
    <property type="entry name" value="HAD-SF_hydro_IA"/>
</dbReference>
<evidence type="ECO:0000313" key="6">
    <source>
        <dbReference type="Proteomes" id="UP000838686"/>
    </source>
</evidence>
<evidence type="ECO:0000256" key="3">
    <source>
        <dbReference type="ARBA" id="ARBA00022801"/>
    </source>
</evidence>
<dbReference type="Proteomes" id="UP000838686">
    <property type="component" value="Unassembled WGS sequence"/>
</dbReference>
<dbReference type="InterPro" id="IPR023214">
    <property type="entry name" value="HAD_sf"/>
</dbReference>
<dbReference type="Pfam" id="PF13419">
    <property type="entry name" value="HAD_2"/>
    <property type="match status" value="1"/>
</dbReference>
<sequence length="227" mass="26101">MIVIRAVLFDLDLTLLNRDASIEQFAKRQYERFSTGTCMSHFSQEHYVSRFIALDNRGYVWKDKVYQQLINELGIDGITWEELLDDYVAEFHHSCMPYPNLVEMLEQLKNEGLLLGLITNAHGDFQYRNIQALGIEPYFSALLISGWEGIKKPDPEIFRRALDKLGVKAEDSVYIGDHPVNDVQAARSAGMKGVWKRYPHWATPTEHDGIIDDLLEVPAFIKKLDGR</sequence>
<dbReference type="SFLD" id="SFLDG01129">
    <property type="entry name" value="C1.5:_HAD__Beta-PGM__Phosphata"/>
    <property type="match status" value="1"/>
</dbReference>
<dbReference type="SUPFAM" id="SSF56784">
    <property type="entry name" value="HAD-like"/>
    <property type="match status" value="1"/>
</dbReference>
<keyword evidence="4" id="KW-0460">Magnesium</keyword>
<dbReference type="EC" id="3.1.3.105" evidence="5"/>
<dbReference type="NCBIfam" id="TIGR01509">
    <property type="entry name" value="HAD-SF-IA-v3"/>
    <property type="match status" value="1"/>
</dbReference>
<evidence type="ECO:0000256" key="4">
    <source>
        <dbReference type="ARBA" id="ARBA00022842"/>
    </source>
</evidence>
<dbReference type="Gene3D" id="1.10.150.520">
    <property type="match status" value="1"/>
</dbReference>
<dbReference type="EMBL" id="CAKMMF010000027">
    <property type="protein sequence ID" value="CAH1216886.1"/>
    <property type="molecule type" value="Genomic_DNA"/>
</dbReference>
<dbReference type="NCBIfam" id="TIGR01549">
    <property type="entry name" value="HAD-SF-IA-v1"/>
    <property type="match status" value="1"/>
</dbReference>
<dbReference type="RefSeq" id="WP_307728380.1">
    <property type="nucleotide sequence ID" value="NZ_CAKMMF010000027.1"/>
</dbReference>
<comment type="caution">
    <text evidence="5">The sequence shown here is derived from an EMBL/GenBank/DDBJ whole genome shotgun (WGS) entry which is preliminary data.</text>
</comment>
<keyword evidence="6" id="KW-1185">Reference proteome</keyword>
<dbReference type="InterPro" id="IPR041492">
    <property type="entry name" value="HAD_2"/>
</dbReference>
<evidence type="ECO:0000313" key="5">
    <source>
        <dbReference type="EMBL" id="CAH1216886.1"/>
    </source>
</evidence>
<proteinExistence type="predicted"/>
<dbReference type="PRINTS" id="PR00413">
    <property type="entry name" value="HADHALOGNASE"/>
</dbReference>
<dbReference type="InterPro" id="IPR051400">
    <property type="entry name" value="HAD-like_hydrolase"/>
</dbReference>
<dbReference type="PANTHER" id="PTHR46470:SF2">
    <property type="entry name" value="GLYCERALDEHYDE 3-PHOSPHATE PHOSPHATASE"/>
    <property type="match status" value="1"/>
</dbReference>
<name>A0ABN8GVG6_9BACL</name>
<keyword evidence="2" id="KW-0479">Metal-binding</keyword>
<dbReference type="PANTHER" id="PTHR46470">
    <property type="entry name" value="N-ACYLNEURAMINATE-9-PHOSPHATASE"/>
    <property type="match status" value="1"/>
</dbReference>
<accession>A0ABN8GVG6</accession>
<gene>
    <name evidence="5" type="primary">mupP</name>
    <name evidence="5" type="ORF">PAECIP111893_04197</name>
</gene>
<protein>
    <submittedName>
        <fullName evidence="5">N-acetylmuramic acid 6-phosphate phosphatase</fullName>
        <ecNumber evidence="5">3.1.3.105</ecNumber>
    </submittedName>
</protein>
<keyword evidence="3 5" id="KW-0378">Hydrolase</keyword>
<dbReference type="InterPro" id="IPR036412">
    <property type="entry name" value="HAD-like_sf"/>
</dbReference>
<dbReference type="SFLD" id="SFLDS00003">
    <property type="entry name" value="Haloacid_Dehalogenase"/>
    <property type="match status" value="1"/>
</dbReference>
<comment type="cofactor">
    <cofactor evidence="1">
        <name>Mg(2+)</name>
        <dbReference type="ChEBI" id="CHEBI:18420"/>
    </cofactor>
</comment>
<evidence type="ECO:0000256" key="2">
    <source>
        <dbReference type="ARBA" id="ARBA00022723"/>
    </source>
</evidence>
<organism evidence="5 6">
    <name type="scientific">Paenibacillus plantiphilus</name>
    <dbReference type="NCBI Taxonomy" id="2905650"/>
    <lineage>
        <taxon>Bacteria</taxon>
        <taxon>Bacillati</taxon>
        <taxon>Bacillota</taxon>
        <taxon>Bacilli</taxon>
        <taxon>Bacillales</taxon>
        <taxon>Paenibacillaceae</taxon>
        <taxon>Paenibacillus</taxon>
    </lineage>
</organism>
<dbReference type="Gene3D" id="3.40.50.1000">
    <property type="entry name" value="HAD superfamily/HAD-like"/>
    <property type="match status" value="1"/>
</dbReference>
<dbReference type="GO" id="GO:0016787">
    <property type="term" value="F:hydrolase activity"/>
    <property type="evidence" value="ECO:0007669"/>
    <property type="project" value="UniProtKB-KW"/>
</dbReference>
<evidence type="ECO:0000256" key="1">
    <source>
        <dbReference type="ARBA" id="ARBA00001946"/>
    </source>
</evidence>